<dbReference type="GO" id="GO:0006814">
    <property type="term" value="P:sodium ion transport"/>
    <property type="evidence" value="ECO:0007669"/>
    <property type="project" value="InterPro"/>
</dbReference>
<evidence type="ECO:0000256" key="1">
    <source>
        <dbReference type="ARBA" id="ARBA00004651"/>
    </source>
</evidence>
<reference evidence="7" key="1">
    <citation type="submission" date="2024-06" db="EMBL/GenBank/DDBJ databases">
        <title>Draft genome sequence of Microbacterium sp. strain A8/3-1, isolated from Oxytropis tragacanthoides Fisch. ex DC. Root nodules in the Altai region of Russia.</title>
        <authorList>
            <person name="Sazanova A."/>
            <person name="Guro P."/>
            <person name="Kuznetsova I."/>
            <person name="Belimov A."/>
            <person name="Safronova V."/>
        </authorList>
    </citation>
    <scope>NUCLEOTIDE SEQUENCE</scope>
    <source>
        <strain evidence="7">A8/3-1</strain>
    </source>
</reference>
<feature type="transmembrane region" description="Helical" evidence="5">
    <location>
        <begin position="256"/>
        <end position="277"/>
    </location>
</feature>
<proteinExistence type="predicted"/>
<feature type="transmembrane region" description="Helical" evidence="5">
    <location>
        <begin position="289"/>
        <end position="310"/>
    </location>
</feature>
<dbReference type="PROSITE" id="PS50850">
    <property type="entry name" value="MFS"/>
    <property type="match status" value="1"/>
</dbReference>
<dbReference type="GO" id="GO:0005886">
    <property type="term" value="C:plasma membrane"/>
    <property type="evidence" value="ECO:0007669"/>
    <property type="project" value="UniProtKB-SubCell"/>
</dbReference>
<feature type="transmembrane region" description="Helical" evidence="5">
    <location>
        <begin position="386"/>
        <end position="411"/>
    </location>
</feature>
<dbReference type="InterPro" id="IPR011701">
    <property type="entry name" value="MFS"/>
</dbReference>
<feature type="transmembrane region" description="Helical" evidence="5">
    <location>
        <begin position="40"/>
        <end position="65"/>
    </location>
</feature>
<sequence>MTIPEGFRAAEKAAHLAGTADATTTIPNAGLDVPRAKKSWITLLVVGLFGAYIAFVTPIAISLAYRVDNVAPGHEEYLGYVISIGALASVLFGPIAGQLSDRTRSRFGRRRPWLVGGALVGTIGLLVIGLAPNVFVIGVGWVISQLGWSQVLNNITTVMAEKLPEDQRGRVAGMTGAVTGIAPVFGAIIGGVVAANPVLLMMIPAAIALVMLTPFILIMGDPDSRQFEVKAPLTLRTALAGFVFNPMKYRDFGWNWIGRVLFFFGITLGSTFTAFFYASRLDIPVDETAGAVATVGIISIFGVALGAILSGWLSDKLRRRKPFVLASSIIFAAGSIVLISADSLLLLVIGSVITNLGIGAFGAVDQALMLDVLPEKATDAGRFVNIFAYATSLPQAIAPALGSALILIGATGNEKNYVVLYIAAAVLAVIGALLIQRIKAVR</sequence>
<dbReference type="PANTHER" id="PTHR23528">
    <property type="match status" value="1"/>
</dbReference>
<feature type="transmembrane region" description="Helical" evidence="5">
    <location>
        <begin position="171"/>
        <end position="193"/>
    </location>
</feature>
<dbReference type="PRINTS" id="PR01035">
    <property type="entry name" value="TCRTETA"/>
</dbReference>
<feature type="transmembrane region" description="Helical" evidence="5">
    <location>
        <begin position="322"/>
        <end position="339"/>
    </location>
</feature>
<evidence type="ECO:0000256" key="3">
    <source>
        <dbReference type="ARBA" id="ARBA00022989"/>
    </source>
</evidence>
<feature type="transmembrane region" description="Helical" evidence="5">
    <location>
        <begin position="345"/>
        <end position="365"/>
    </location>
</feature>
<comment type="subcellular location">
    <subcellularLocation>
        <location evidence="1">Cell membrane</location>
        <topology evidence="1">Multi-pass membrane protein</topology>
    </subcellularLocation>
</comment>
<protein>
    <submittedName>
        <fullName evidence="7">MFS transporter</fullName>
    </submittedName>
</protein>
<dbReference type="GO" id="GO:0022857">
    <property type="term" value="F:transmembrane transporter activity"/>
    <property type="evidence" value="ECO:0007669"/>
    <property type="project" value="InterPro"/>
</dbReference>
<evidence type="ECO:0000256" key="5">
    <source>
        <dbReference type="SAM" id="Phobius"/>
    </source>
</evidence>
<evidence type="ECO:0000313" key="7">
    <source>
        <dbReference type="EMBL" id="XBX78441.1"/>
    </source>
</evidence>
<dbReference type="PROSITE" id="PS00872">
    <property type="entry name" value="NA_GALACTOSIDE_SYMP"/>
    <property type="match status" value="1"/>
</dbReference>
<dbReference type="RefSeq" id="WP_350351709.1">
    <property type="nucleotide sequence ID" value="NZ_CP158357.1"/>
</dbReference>
<dbReference type="SUPFAM" id="SSF103473">
    <property type="entry name" value="MFS general substrate transporter"/>
    <property type="match status" value="1"/>
</dbReference>
<feature type="transmembrane region" description="Helical" evidence="5">
    <location>
        <begin position="77"/>
        <end position="100"/>
    </location>
</feature>
<accession>A0AAU7VVZ3</accession>
<dbReference type="Pfam" id="PF07690">
    <property type="entry name" value="MFS_1"/>
    <property type="match status" value="1"/>
</dbReference>
<feature type="transmembrane region" description="Helical" evidence="5">
    <location>
        <begin position="112"/>
        <end position="131"/>
    </location>
</feature>
<dbReference type="Gene3D" id="1.20.1250.20">
    <property type="entry name" value="MFS general substrate transporter like domains"/>
    <property type="match status" value="2"/>
</dbReference>
<dbReference type="EMBL" id="CP158357">
    <property type="protein sequence ID" value="XBX78441.1"/>
    <property type="molecule type" value="Genomic_DNA"/>
</dbReference>
<feature type="transmembrane region" description="Helical" evidence="5">
    <location>
        <begin position="137"/>
        <end position="159"/>
    </location>
</feature>
<organism evidence="7">
    <name type="scientific">Microbacterium sp. A8/3-1</name>
    <dbReference type="NCBI Taxonomy" id="3160749"/>
    <lineage>
        <taxon>Bacteria</taxon>
        <taxon>Bacillati</taxon>
        <taxon>Actinomycetota</taxon>
        <taxon>Actinomycetes</taxon>
        <taxon>Micrococcales</taxon>
        <taxon>Microbacteriaceae</taxon>
        <taxon>Microbacterium</taxon>
    </lineage>
</organism>
<keyword evidence="2 5" id="KW-0812">Transmembrane</keyword>
<evidence type="ECO:0000256" key="2">
    <source>
        <dbReference type="ARBA" id="ARBA00022692"/>
    </source>
</evidence>
<dbReference type="InterPro" id="IPR020846">
    <property type="entry name" value="MFS_dom"/>
</dbReference>
<feature type="transmembrane region" description="Helical" evidence="5">
    <location>
        <begin position="199"/>
        <end position="220"/>
    </location>
</feature>
<feature type="transmembrane region" description="Helical" evidence="5">
    <location>
        <begin position="417"/>
        <end position="435"/>
    </location>
</feature>
<dbReference type="AlphaFoldDB" id="A0AAU7VVZ3"/>
<feature type="domain" description="Major facilitator superfamily (MFS) profile" evidence="6">
    <location>
        <begin position="43"/>
        <end position="442"/>
    </location>
</feature>
<dbReference type="InterPro" id="IPR018043">
    <property type="entry name" value="Na/Gal_symport_CS"/>
</dbReference>
<gene>
    <name evidence="7" type="ORF">ABS642_21465</name>
</gene>
<evidence type="ECO:0000259" key="6">
    <source>
        <dbReference type="PROSITE" id="PS50850"/>
    </source>
</evidence>
<dbReference type="InterPro" id="IPR001958">
    <property type="entry name" value="Tet-R_TetA/multi-R_MdtG-like"/>
</dbReference>
<evidence type="ECO:0000256" key="4">
    <source>
        <dbReference type="ARBA" id="ARBA00023136"/>
    </source>
</evidence>
<dbReference type="PANTHER" id="PTHR23528:SF1">
    <property type="entry name" value="MAJOR FACILITATOR SUPERFAMILY (MFS) PROFILE DOMAIN-CONTAINING PROTEIN"/>
    <property type="match status" value="1"/>
</dbReference>
<keyword evidence="4 5" id="KW-0472">Membrane</keyword>
<keyword evidence="3 5" id="KW-1133">Transmembrane helix</keyword>
<name>A0AAU7VVZ3_9MICO</name>
<dbReference type="InterPro" id="IPR036259">
    <property type="entry name" value="MFS_trans_sf"/>
</dbReference>